<dbReference type="EMBL" id="JAUSZV010000005">
    <property type="protein sequence ID" value="MDQ0908717.1"/>
    <property type="molecule type" value="Genomic_DNA"/>
</dbReference>
<evidence type="ECO:0000256" key="1">
    <source>
        <dbReference type="SAM" id="MobiDB-lite"/>
    </source>
</evidence>
<dbReference type="InterPro" id="IPR031325">
    <property type="entry name" value="RHS_repeat"/>
</dbReference>
<dbReference type="InterPro" id="IPR006530">
    <property type="entry name" value="YD"/>
</dbReference>
<dbReference type="InterPro" id="IPR050708">
    <property type="entry name" value="T6SS_VgrG/RHS"/>
</dbReference>
<gene>
    <name evidence="2" type="ORF">QFZ22_004702</name>
</gene>
<accession>A0AAW8FF13</accession>
<dbReference type="AlphaFoldDB" id="A0AAW8FF13"/>
<dbReference type="Gene3D" id="2.180.10.10">
    <property type="entry name" value="RHS repeat-associated core"/>
    <property type="match status" value="1"/>
</dbReference>
<feature type="compositionally biased region" description="Low complexity" evidence="1">
    <location>
        <begin position="22"/>
        <end position="33"/>
    </location>
</feature>
<dbReference type="Pfam" id="PF05593">
    <property type="entry name" value="RHS_repeat"/>
    <property type="match status" value="1"/>
</dbReference>
<feature type="region of interest" description="Disordered" evidence="1">
    <location>
        <begin position="19"/>
        <end position="65"/>
    </location>
</feature>
<evidence type="ECO:0000313" key="3">
    <source>
        <dbReference type="Proteomes" id="UP001234216"/>
    </source>
</evidence>
<comment type="caution">
    <text evidence="2">The sequence shown here is derived from an EMBL/GenBank/DDBJ whole genome shotgun (WGS) entry which is preliminary data.</text>
</comment>
<dbReference type="PANTHER" id="PTHR32305:SF15">
    <property type="entry name" value="PROTEIN RHSA-RELATED"/>
    <property type="match status" value="1"/>
</dbReference>
<dbReference type="Proteomes" id="UP001234216">
    <property type="component" value="Unassembled WGS sequence"/>
</dbReference>
<organism evidence="2 3">
    <name type="scientific">Streptomyces canus</name>
    <dbReference type="NCBI Taxonomy" id="58343"/>
    <lineage>
        <taxon>Bacteria</taxon>
        <taxon>Bacillati</taxon>
        <taxon>Actinomycetota</taxon>
        <taxon>Actinomycetes</taxon>
        <taxon>Kitasatosporales</taxon>
        <taxon>Streptomycetaceae</taxon>
        <taxon>Streptomyces</taxon>
        <taxon>Streptomyces aurantiacus group</taxon>
    </lineage>
</organism>
<reference evidence="2" key="1">
    <citation type="submission" date="2023-07" db="EMBL/GenBank/DDBJ databases">
        <title>Comparative genomics of wheat-associated soil bacteria to identify genetic determinants of phenazine resistance.</title>
        <authorList>
            <person name="Mouncey N."/>
        </authorList>
    </citation>
    <scope>NUCLEOTIDE SEQUENCE</scope>
    <source>
        <strain evidence="2">V4I22</strain>
    </source>
</reference>
<dbReference type="RefSeq" id="WP_306978213.1">
    <property type="nucleotide sequence ID" value="NZ_JAUSZV010000005.1"/>
</dbReference>
<proteinExistence type="predicted"/>
<dbReference type="PANTHER" id="PTHR32305">
    <property type="match status" value="1"/>
</dbReference>
<sequence>MLRSWPTLLADPRVTTHTIDWTKGQPTGTTQDPGGLGLTSATSYDSQSRVATTSQPASGGSDAGTKTTYYAADGTGTCGNRPEWADLVCQTAPAAAISGGGSNPTGLPTKTFEYGLYGQPTKVTETANGVTRTISSGFDAAGRATTFTTTGGLGAAVPAGTTTFDPASGLPLTVTSSAGGTITQAYDALGREISYTDADGGTATTSYDALDRPLTVTDSVPSTTSYTYDTTIDPRGLATSVTDSVAGTFTARYDADGAVTSQTLPGG</sequence>
<evidence type="ECO:0000313" key="2">
    <source>
        <dbReference type="EMBL" id="MDQ0908717.1"/>
    </source>
</evidence>
<feature type="compositionally biased region" description="Polar residues" evidence="1">
    <location>
        <begin position="40"/>
        <end position="65"/>
    </location>
</feature>
<protein>
    <submittedName>
        <fullName evidence="2">YD repeat-containing protein</fullName>
    </submittedName>
</protein>
<dbReference type="NCBIfam" id="TIGR01643">
    <property type="entry name" value="YD_repeat_2x"/>
    <property type="match status" value="1"/>
</dbReference>
<name>A0AAW8FF13_9ACTN</name>